<dbReference type="AlphaFoldDB" id="A0A6I6JBJ7"/>
<comment type="similarity">
    <text evidence="1">Belongs to the RutC family.</text>
</comment>
<dbReference type="InterPro" id="IPR035959">
    <property type="entry name" value="RutC-like_sf"/>
</dbReference>
<dbReference type="Gene3D" id="3.30.1330.40">
    <property type="entry name" value="RutC-like"/>
    <property type="match status" value="1"/>
</dbReference>
<dbReference type="GO" id="GO:0019239">
    <property type="term" value="F:deaminase activity"/>
    <property type="evidence" value="ECO:0007669"/>
    <property type="project" value="TreeGrafter"/>
</dbReference>
<dbReference type="PANTHER" id="PTHR11803:SF58">
    <property type="entry name" value="PROTEIN HMF1-RELATED"/>
    <property type="match status" value="1"/>
</dbReference>
<dbReference type="FunFam" id="3.30.1330.40:FF:000001">
    <property type="entry name" value="L-PSP family endoribonuclease"/>
    <property type="match status" value="1"/>
</dbReference>
<keyword evidence="3" id="KW-1185">Reference proteome</keyword>
<dbReference type="InterPro" id="IPR006175">
    <property type="entry name" value="YjgF/YER057c/UK114"/>
</dbReference>
<name>A0A6I6JBJ7_9BACT</name>
<proteinExistence type="inferred from homology"/>
<accession>A0A6I6JBJ7</accession>
<reference evidence="2 3" key="1">
    <citation type="submission" date="2019-11" db="EMBL/GenBank/DDBJ databases">
        <authorList>
            <person name="Zheng R.K."/>
            <person name="Sun C.M."/>
        </authorList>
    </citation>
    <scope>NUCLEOTIDE SEQUENCE [LARGE SCALE GENOMIC DNA]</scope>
    <source>
        <strain evidence="2 3">SRB007</strain>
    </source>
</reference>
<dbReference type="SUPFAM" id="SSF55298">
    <property type="entry name" value="YjgF-like"/>
    <property type="match status" value="1"/>
</dbReference>
<dbReference type="EMBL" id="CP046400">
    <property type="protein sequence ID" value="QGY40145.1"/>
    <property type="molecule type" value="Genomic_DNA"/>
</dbReference>
<organism evidence="2 3">
    <name type="scientific">Pseudodesulfovibrio cashew</name>
    <dbReference type="NCBI Taxonomy" id="2678688"/>
    <lineage>
        <taxon>Bacteria</taxon>
        <taxon>Pseudomonadati</taxon>
        <taxon>Thermodesulfobacteriota</taxon>
        <taxon>Desulfovibrionia</taxon>
        <taxon>Desulfovibrionales</taxon>
        <taxon>Desulfovibrionaceae</taxon>
    </lineage>
</organism>
<evidence type="ECO:0000313" key="3">
    <source>
        <dbReference type="Proteomes" id="UP000428328"/>
    </source>
</evidence>
<dbReference type="Proteomes" id="UP000428328">
    <property type="component" value="Chromosome"/>
</dbReference>
<dbReference type="Pfam" id="PF01042">
    <property type="entry name" value="Ribonuc_L-PSP"/>
    <property type="match status" value="1"/>
</dbReference>
<gene>
    <name evidence="2" type="ORF">GM415_08395</name>
</gene>
<protein>
    <submittedName>
        <fullName evidence="2">RidA family protein</fullName>
    </submittedName>
</protein>
<evidence type="ECO:0000256" key="1">
    <source>
        <dbReference type="ARBA" id="ARBA00010552"/>
    </source>
</evidence>
<evidence type="ECO:0000313" key="2">
    <source>
        <dbReference type="EMBL" id="QGY40145.1"/>
    </source>
</evidence>
<dbReference type="InterPro" id="IPR019897">
    <property type="entry name" value="RidA_CS"/>
</dbReference>
<sequence length="127" mass="13637">MQYISTPDSPAPAGHYSQGVVHGGLVYVSGMLAVDPVSGEKKLGSVEEQTLQALNNVEGVLKAAGSSRDKVLKCTCYVADIELWGRVNTVYAEFFGEHKPARAVVPTRELHFGFLVEIECVAAVEEA</sequence>
<dbReference type="KEGG" id="psel:GM415_08395"/>
<dbReference type="GO" id="GO:0005829">
    <property type="term" value="C:cytosol"/>
    <property type="evidence" value="ECO:0007669"/>
    <property type="project" value="TreeGrafter"/>
</dbReference>
<dbReference type="RefSeq" id="WP_158947368.1">
    <property type="nucleotide sequence ID" value="NZ_CP046400.1"/>
</dbReference>
<dbReference type="PROSITE" id="PS01094">
    <property type="entry name" value="UPF0076"/>
    <property type="match status" value="1"/>
</dbReference>
<dbReference type="PANTHER" id="PTHR11803">
    <property type="entry name" value="2-IMINOBUTANOATE/2-IMINOPROPANOATE DEAMINASE RIDA"/>
    <property type="match status" value="1"/>
</dbReference>
<dbReference type="CDD" id="cd00448">
    <property type="entry name" value="YjgF_YER057c_UK114_family"/>
    <property type="match status" value="1"/>
</dbReference>
<dbReference type="NCBIfam" id="TIGR00004">
    <property type="entry name" value="Rid family detoxifying hydrolase"/>
    <property type="match status" value="1"/>
</dbReference>
<dbReference type="InterPro" id="IPR006056">
    <property type="entry name" value="RidA"/>
</dbReference>